<dbReference type="Proteomes" id="UP000826195">
    <property type="component" value="Unassembled WGS sequence"/>
</dbReference>
<comment type="caution">
    <text evidence="2">The sequence shown here is derived from an EMBL/GenBank/DDBJ whole genome shotgun (WGS) entry which is preliminary data.</text>
</comment>
<accession>A0AAV7J7V2</accession>
<evidence type="ECO:0000313" key="2">
    <source>
        <dbReference type="EMBL" id="KAH0569011.1"/>
    </source>
</evidence>
<reference evidence="2 3" key="1">
    <citation type="journal article" date="2021" name="J. Hered.">
        <title>A chromosome-level genome assembly of the parasitoid wasp, Cotesia glomerata (Hymenoptera: Braconidae).</title>
        <authorList>
            <person name="Pinto B.J."/>
            <person name="Weis J.J."/>
            <person name="Gamble T."/>
            <person name="Ode P.J."/>
            <person name="Paul R."/>
            <person name="Zaspel J.M."/>
        </authorList>
    </citation>
    <scope>NUCLEOTIDE SEQUENCE [LARGE SCALE GENOMIC DNA]</scope>
    <source>
        <strain evidence="2">CgM1</strain>
    </source>
</reference>
<proteinExistence type="predicted"/>
<protein>
    <submittedName>
        <fullName evidence="2">Uncharacterized protein</fullName>
    </submittedName>
</protein>
<feature type="region of interest" description="Disordered" evidence="1">
    <location>
        <begin position="30"/>
        <end position="76"/>
    </location>
</feature>
<gene>
    <name evidence="2" type="ORF">KQX54_021717</name>
</gene>
<evidence type="ECO:0000313" key="3">
    <source>
        <dbReference type="Proteomes" id="UP000826195"/>
    </source>
</evidence>
<keyword evidence="3" id="KW-1185">Reference proteome</keyword>
<dbReference type="AlphaFoldDB" id="A0AAV7J7V2"/>
<feature type="compositionally biased region" description="Gly residues" evidence="1">
    <location>
        <begin position="32"/>
        <end position="54"/>
    </location>
</feature>
<name>A0AAV7J7V2_COTGL</name>
<evidence type="ECO:0000256" key="1">
    <source>
        <dbReference type="SAM" id="MobiDB-lite"/>
    </source>
</evidence>
<organism evidence="2 3">
    <name type="scientific">Cotesia glomerata</name>
    <name type="common">Lepidopteran parasitic wasp</name>
    <name type="synonym">Apanteles glomeratus</name>
    <dbReference type="NCBI Taxonomy" id="32391"/>
    <lineage>
        <taxon>Eukaryota</taxon>
        <taxon>Metazoa</taxon>
        <taxon>Ecdysozoa</taxon>
        <taxon>Arthropoda</taxon>
        <taxon>Hexapoda</taxon>
        <taxon>Insecta</taxon>
        <taxon>Pterygota</taxon>
        <taxon>Neoptera</taxon>
        <taxon>Endopterygota</taxon>
        <taxon>Hymenoptera</taxon>
        <taxon>Apocrita</taxon>
        <taxon>Ichneumonoidea</taxon>
        <taxon>Braconidae</taxon>
        <taxon>Microgastrinae</taxon>
        <taxon>Cotesia</taxon>
    </lineage>
</organism>
<feature type="compositionally biased region" description="Basic and acidic residues" evidence="1">
    <location>
        <begin position="63"/>
        <end position="75"/>
    </location>
</feature>
<dbReference type="EMBL" id="JAHXZJ010000001">
    <property type="protein sequence ID" value="KAH0569011.1"/>
    <property type="molecule type" value="Genomic_DNA"/>
</dbReference>
<sequence length="145" mass="14773">MRNPRVVRGLLGGSLKMHFKLTGGSPAIGSAGSPGCGTPGGNAGSGDPGSGTPGVNGSATGDFFRRSHPLSDHTPLHPAYRINYMDHIYHQIQASSHSPNASLHGLGGLGPEYLLHAAGPASTLASSEFPFSIDGKSPGSNFDKV</sequence>